<evidence type="ECO:0000313" key="2">
    <source>
        <dbReference type="EMBL" id="MFC4429960.1"/>
    </source>
</evidence>
<sequence>MLSPRSTSQPEPQSRGYGIQTPGTRALPEENRTFLVGFTGHGHLGFPSRFKHDHVELDPAGGFLLEEETSADQEAEDTDWDVPRWPTKGVLDRIDLRPAGLAGEAVRYRHGRAWFDGDSADYSSSGAQA</sequence>
<comment type="caution">
    <text evidence="2">The sequence shown here is derived from an EMBL/GenBank/DDBJ whole genome shotgun (WGS) entry which is preliminary data.</text>
</comment>
<feature type="compositionally biased region" description="Polar residues" evidence="1">
    <location>
        <begin position="1"/>
        <end position="12"/>
    </location>
</feature>
<feature type="region of interest" description="Disordered" evidence="1">
    <location>
        <begin position="1"/>
        <end position="26"/>
    </location>
</feature>
<dbReference type="Proteomes" id="UP001595965">
    <property type="component" value="Unassembled WGS sequence"/>
</dbReference>
<evidence type="ECO:0000256" key="1">
    <source>
        <dbReference type="SAM" id="MobiDB-lite"/>
    </source>
</evidence>
<accession>A0ABV8XZQ1</accession>
<proteinExistence type="predicted"/>
<evidence type="ECO:0000313" key="3">
    <source>
        <dbReference type="Proteomes" id="UP001595965"/>
    </source>
</evidence>
<organism evidence="2 3">
    <name type="scientific">Citricoccus alkalitolerans</name>
    <dbReference type="NCBI Taxonomy" id="246603"/>
    <lineage>
        <taxon>Bacteria</taxon>
        <taxon>Bacillati</taxon>
        <taxon>Actinomycetota</taxon>
        <taxon>Actinomycetes</taxon>
        <taxon>Micrococcales</taxon>
        <taxon>Micrococcaceae</taxon>
        <taxon>Citricoccus</taxon>
    </lineage>
</organism>
<reference evidence="3" key="1">
    <citation type="journal article" date="2019" name="Int. J. Syst. Evol. Microbiol.">
        <title>The Global Catalogue of Microorganisms (GCM) 10K type strain sequencing project: providing services to taxonomists for standard genome sequencing and annotation.</title>
        <authorList>
            <consortium name="The Broad Institute Genomics Platform"/>
            <consortium name="The Broad Institute Genome Sequencing Center for Infectious Disease"/>
            <person name="Wu L."/>
            <person name="Ma J."/>
        </authorList>
    </citation>
    <scope>NUCLEOTIDE SEQUENCE [LARGE SCALE GENOMIC DNA]</scope>
    <source>
        <strain evidence="3">CGMCC 1.12125</strain>
    </source>
</reference>
<protein>
    <submittedName>
        <fullName evidence="2">Uncharacterized protein</fullName>
    </submittedName>
</protein>
<gene>
    <name evidence="2" type="ORF">ACFO0K_09730</name>
</gene>
<keyword evidence="3" id="KW-1185">Reference proteome</keyword>
<dbReference type="RefSeq" id="WP_344227285.1">
    <property type="nucleotide sequence ID" value="NZ_BAAALH010000001.1"/>
</dbReference>
<dbReference type="EMBL" id="JBHSEN010000002">
    <property type="protein sequence ID" value="MFC4429960.1"/>
    <property type="molecule type" value="Genomic_DNA"/>
</dbReference>
<name>A0ABV8XZQ1_9MICC</name>